<sequence length="303" mass="35197">MTMLVNEKYHVKINDWQDIFTMNNYTDSLDPTKEKLKRVINKYTLPTKGKCGLSNCGTAHNNGYIVETDTGKLTNVGHICGKNHFGVSFQTLEKNFNREYRDRQAKEKIASFKSNSNQYLEKVIATENTYGKISHIHKLQQFFTHASKGCPSSILEMIKLMVKNRNPTIYKTIKLSKKEYETLKTSGVKAPSRYKEIPIGTIDGLAFLYNENNLRVYAEDFKNPLDELLNLNISSLSSSQLDRWSKKIGEFDRTINQTHEIMIDSKIFLDRRNILKFRKLIPDDDTQFIYLIKILKDQFDIKN</sequence>
<keyword evidence="2" id="KW-1185">Reference proteome</keyword>
<evidence type="ECO:0008006" key="3">
    <source>
        <dbReference type="Google" id="ProtNLM"/>
    </source>
</evidence>
<dbReference type="RefSeq" id="WP_189581389.1">
    <property type="nucleotide sequence ID" value="NZ_BMZR01000001.1"/>
</dbReference>
<accession>A0ABQ3GMU0</accession>
<protein>
    <recommendedName>
        <fullName evidence="3">HNH endonuclease</fullName>
    </recommendedName>
</protein>
<dbReference type="Proteomes" id="UP000610203">
    <property type="component" value="Unassembled WGS sequence"/>
</dbReference>
<name>A0ABQ3GMU0_9GAMM</name>
<evidence type="ECO:0000313" key="2">
    <source>
        <dbReference type="Proteomes" id="UP000610203"/>
    </source>
</evidence>
<gene>
    <name evidence="1" type="ORF">GCM10016272_05700</name>
</gene>
<reference evidence="2" key="1">
    <citation type="journal article" date="2019" name="Int. J. Syst. Evol. Microbiol.">
        <title>The Global Catalogue of Microorganisms (GCM) 10K type strain sequencing project: providing services to taxonomists for standard genome sequencing and annotation.</title>
        <authorList>
            <consortium name="The Broad Institute Genomics Platform"/>
            <consortium name="The Broad Institute Genome Sequencing Center for Infectious Disease"/>
            <person name="Wu L."/>
            <person name="Ma J."/>
        </authorList>
    </citation>
    <scope>NUCLEOTIDE SEQUENCE [LARGE SCALE GENOMIC DNA]</scope>
    <source>
        <strain evidence="2">KCTC 42280</strain>
    </source>
</reference>
<evidence type="ECO:0000313" key="1">
    <source>
        <dbReference type="EMBL" id="GHD27465.1"/>
    </source>
</evidence>
<organism evidence="1 2">
    <name type="scientific">Psychrobacter glaciei</name>
    <dbReference type="NCBI Taxonomy" id="619771"/>
    <lineage>
        <taxon>Bacteria</taxon>
        <taxon>Pseudomonadati</taxon>
        <taxon>Pseudomonadota</taxon>
        <taxon>Gammaproteobacteria</taxon>
        <taxon>Moraxellales</taxon>
        <taxon>Moraxellaceae</taxon>
        <taxon>Psychrobacter</taxon>
    </lineage>
</organism>
<comment type="caution">
    <text evidence="1">The sequence shown here is derived from an EMBL/GenBank/DDBJ whole genome shotgun (WGS) entry which is preliminary data.</text>
</comment>
<dbReference type="EMBL" id="BMZR01000001">
    <property type="protein sequence ID" value="GHD27465.1"/>
    <property type="molecule type" value="Genomic_DNA"/>
</dbReference>
<proteinExistence type="predicted"/>